<organism evidence="8 9">
    <name type="scientific">Hyaloscypha variabilis (strain UAMH 11265 / GT02V1 / F)</name>
    <name type="common">Meliniomyces variabilis</name>
    <dbReference type="NCBI Taxonomy" id="1149755"/>
    <lineage>
        <taxon>Eukaryota</taxon>
        <taxon>Fungi</taxon>
        <taxon>Dikarya</taxon>
        <taxon>Ascomycota</taxon>
        <taxon>Pezizomycotina</taxon>
        <taxon>Leotiomycetes</taxon>
        <taxon>Helotiales</taxon>
        <taxon>Hyaloscyphaceae</taxon>
        <taxon>Hyaloscypha</taxon>
        <taxon>Hyaloscypha variabilis</taxon>
    </lineage>
</organism>
<dbReference type="AlphaFoldDB" id="A0A2J6RJP6"/>
<dbReference type="PRINTS" id="PR00056">
    <property type="entry name" value="HSFDOMAIN"/>
</dbReference>
<dbReference type="Gene3D" id="1.10.10.10">
    <property type="entry name" value="Winged helix-like DNA-binding domain superfamily/Winged helix DNA-binding domain"/>
    <property type="match status" value="1"/>
</dbReference>
<name>A0A2J6RJP6_HYAVF</name>
<dbReference type="Pfam" id="PF00447">
    <property type="entry name" value="HSF_DNA-bind"/>
    <property type="match status" value="1"/>
</dbReference>
<keyword evidence="9" id="KW-1185">Reference proteome</keyword>
<reference evidence="8 9" key="1">
    <citation type="submission" date="2016-04" db="EMBL/GenBank/DDBJ databases">
        <title>A degradative enzymes factory behind the ericoid mycorrhizal symbiosis.</title>
        <authorList>
            <consortium name="DOE Joint Genome Institute"/>
            <person name="Martino E."/>
            <person name="Morin E."/>
            <person name="Grelet G."/>
            <person name="Kuo A."/>
            <person name="Kohler A."/>
            <person name="Daghino S."/>
            <person name="Barry K."/>
            <person name="Choi C."/>
            <person name="Cichocki N."/>
            <person name="Clum A."/>
            <person name="Copeland A."/>
            <person name="Hainaut M."/>
            <person name="Haridas S."/>
            <person name="Labutti K."/>
            <person name="Lindquist E."/>
            <person name="Lipzen A."/>
            <person name="Khouja H.-R."/>
            <person name="Murat C."/>
            <person name="Ohm R."/>
            <person name="Olson A."/>
            <person name="Spatafora J."/>
            <person name="Veneault-Fourrey C."/>
            <person name="Henrissat B."/>
            <person name="Grigoriev I."/>
            <person name="Martin F."/>
            <person name="Perotto S."/>
        </authorList>
    </citation>
    <scope>NUCLEOTIDE SEQUENCE [LARGE SCALE GENOMIC DNA]</scope>
    <source>
        <strain evidence="8 9">F</strain>
    </source>
</reference>
<protein>
    <recommendedName>
        <fullName evidence="7">HSF-type DNA-binding domain-containing protein</fullName>
    </recommendedName>
</protein>
<evidence type="ECO:0000259" key="7">
    <source>
        <dbReference type="SMART" id="SM00415"/>
    </source>
</evidence>
<dbReference type="GO" id="GO:0043565">
    <property type="term" value="F:sequence-specific DNA binding"/>
    <property type="evidence" value="ECO:0007669"/>
    <property type="project" value="InterPro"/>
</dbReference>
<dbReference type="InterPro" id="IPR000232">
    <property type="entry name" value="HSF_DNA-bd"/>
</dbReference>
<evidence type="ECO:0000256" key="6">
    <source>
        <dbReference type="SAM" id="MobiDB-lite"/>
    </source>
</evidence>
<evidence type="ECO:0000313" key="8">
    <source>
        <dbReference type="EMBL" id="PMD38729.1"/>
    </source>
</evidence>
<dbReference type="InterPro" id="IPR036390">
    <property type="entry name" value="WH_DNA-bd_sf"/>
</dbReference>
<keyword evidence="4" id="KW-0539">Nucleus</keyword>
<evidence type="ECO:0000313" key="9">
    <source>
        <dbReference type="Proteomes" id="UP000235786"/>
    </source>
</evidence>
<feature type="compositionally biased region" description="Polar residues" evidence="6">
    <location>
        <begin position="451"/>
        <end position="466"/>
    </location>
</feature>
<evidence type="ECO:0000256" key="2">
    <source>
        <dbReference type="ARBA" id="ARBA00006403"/>
    </source>
</evidence>
<accession>A0A2J6RJP6</accession>
<dbReference type="GO" id="GO:0003700">
    <property type="term" value="F:DNA-binding transcription factor activity"/>
    <property type="evidence" value="ECO:0007669"/>
    <property type="project" value="InterPro"/>
</dbReference>
<comment type="subcellular location">
    <subcellularLocation>
        <location evidence="1">Nucleus</location>
    </subcellularLocation>
</comment>
<comment type="similarity">
    <text evidence="2 5">Belongs to the HSF family.</text>
</comment>
<dbReference type="OrthoDB" id="60033at2759"/>
<dbReference type="EMBL" id="KZ613947">
    <property type="protein sequence ID" value="PMD38729.1"/>
    <property type="molecule type" value="Genomic_DNA"/>
</dbReference>
<dbReference type="SMART" id="SM00415">
    <property type="entry name" value="HSF"/>
    <property type="match status" value="1"/>
</dbReference>
<evidence type="ECO:0000256" key="1">
    <source>
        <dbReference type="ARBA" id="ARBA00004123"/>
    </source>
</evidence>
<evidence type="ECO:0000256" key="5">
    <source>
        <dbReference type="RuleBase" id="RU004020"/>
    </source>
</evidence>
<evidence type="ECO:0000256" key="3">
    <source>
        <dbReference type="ARBA" id="ARBA00023125"/>
    </source>
</evidence>
<dbReference type="SUPFAM" id="SSF46785">
    <property type="entry name" value="Winged helix' DNA-binding domain"/>
    <property type="match status" value="1"/>
</dbReference>
<feature type="region of interest" description="Disordered" evidence="6">
    <location>
        <begin position="692"/>
        <end position="722"/>
    </location>
</feature>
<dbReference type="Proteomes" id="UP000235786">
    <property type="component" value="Unassembled WGS sequence"/>
</dbReference>
<dbReference type="PANTHER" id="PTHR10015:SF427">
    <property type="entry name" value="HEAT SHOCK FACTOR PROTEIN"/>
    <property type="match status" value="1"/>
</dbReference>
<dbReference type="PANTHER" id="PTHR10015">
    <property type="entry name" value="HEAT SHOCK TRANSCRIPTION FACTOR"/>
    <property type="match status" value="1"/>
</dbReference>
<dbReference type="FunFam" id="1.10.10.10:FF:000173">
    <property type="entry name" value="Heat shock transcription factor Hsf1"/>
    <property type="match status" value="1"/>
</dbReference>
<evidence type="ECO:0000256" key="4">
    <source>
        <dbReference type="ARBA" id="ARBA00023242"/>
    </source>
</evidence>
<keyword evidence="3" id="KW-0238">DNA-binding</keyword>
<dbReference type="STRING" id="1149755.A0A2J6RJP6"/>
<feature type="domain" description="HSF-type DNA-binding" evidence="7">
    <location>
        <begin position="155"/>
        <end position="262"/>
    </location>
</feature>
<feature type="region of interest" description="Disordered" evidence="6">
    <location>
        <begin position="95"/>
        <end position="131"/>
    </location>
</feature>
<dbReference type="GO" id="GO:0005634">
    <property type="term" value="C:nucleus"/>
    <property type="evidence" value="ECO:0007669"/>
    <property type="project" value="UniProtKB-SubCell"/>
</dbReference>
<gene>
    <name evidence="8" type="ORF">L207DRAFT_42900</name>
</gene>
<dbReference type="InterPro" id="IPR036388">
    <property type="entry name" value="WH-like_DNA-bd_sf"/>
</dbReference>
<feature type="region of interest" description="Disordered" evidence="6">
    <location>
        <begin position="259"/>
        <end position="292"/>
    </location>
</feature>
<feature type="region of interest" description="Disordered" evidence="6">
    <location>
        <begin position="441"/>
        <end position="467"/>
    </location>
</feature>
<sequence>MYNHMPPTNPRKRAAPGASPVTQATAMPQAYAAPSQVSNAEFLRWSQGPDNTAYPDPATFNMNSYSGNNGLTQAPYDQPVPATSTQLARRPINRQLVPTGQRPGYDNTGDPWGQFGDDSILDPQNPGAMEETDSIEALEEKASAAKREAQAKRKQIPPFVQKLSSFLEESRNTDLIRWSDRGDSFVVLDEDEFAKTLIPELFKHNNYASFVRQLNMYGFHKRVGLSDNSMKASERKNKSPSEYYNPYFKRGHPNLLWLINKPKGGGSKGKKARQKNEDGGEGDSDDDGRDVEEVYGNNIQNSRALSAAPESGPLQKRDVAGLHNQLAEIQKQQGQITSAIQRLQKNHNQLYQQSVAFQTLHDRHENSINAILTFLATVYNRSLDGQGPQNIAEMFANGIPHNVPQQGNVVDIGDIGDISNQQQNPGNLSPHRRQQRLLMAPPSAGGRASTVIPSAASTPQQSGYPQTPQPGAIEELFETSPADSTQIKAEPIRQQQPGLMMNIINNTNARTRPNNSGMEFPEMLSHYENANGNSPLTSEQRNTMLNLIANTTSAAGSNNALVSPTPPEPPTLEEMGYTQAEIDELVRLQAEQEARIHDVKTQLAPLSPSGSIPGLDGNSYFNGTDSSDPNAANLDLDQFLDTGAFYNGSSPIAHGDYNYDHFNDGTVGMGDSHFDMGMDGVQDTGRVVEAMDGSEAATPEPGIVEPVPLSPLRSPSKRRRKN</sequence>
<feature type="region of interest" description="Disordered" evidence="6">
    <location>
        <begin position="1"/>
        <end position="34"/>
    </location>
</feature>
<feature type="compositionally biased region" description="Acidic residues" evidence="6">
    <location>
        <begin position="279"/>
        <end position="290"/>
    </location>
</feature>
<proteinExistence type="inferred from homology"/>